<dbReference type="EMBL" id="SMOL01000695">
    <property type="protein sequence ID" value="KAB2601462.1"/>
    <property type="molecule type" value="Genomic_DNA"/>
</dbReference>
<dbReference type="OrthoDB" id="1921870at2759"/>
<dbReference type="Gene3D" id="1.20.5.1700">
    <property type="match status" value="1"/>
</dbReference>
<reference evidence="3" key="2">
    <citation type="submission" date="2019-10" db="EMBL/GenBank/DDBJ databases">
        <title>A de novo genome assembly of a pear dwarfing rootstock.</title>
        <authorList>
            <person name="Wang F."/>
            <person name="Wang J."/>
            <person name="Li S."/>
            <person name="Zhang Y."/>
            <person name="Fang M."/>
            <person name="Ma L."/>
            <person name="Zhao Y."/>
            <person name="Jiang S."/>
        </authorList>
    </citation>
    <scope>NUCLEOTIDE SEQUENCE [LARGE SCALE GENOMIC DNA]</scope>
</reference>
<gene>
    <name evidence="2" type="ORF">D8674_002467</name>
</gene>
<evidence type="ECO:0000313" key="2">
    <source>
        <dbReference type="EMBL" id="KAB2601462.1"/>
    </source>
</evidence>
<protein>
    <recommendedName>
        <fullName evidence="4">Transposase, Ptta/En/Spm, plant</fullName>
    </recommendedName>
</protein>
<feature type="compositionally biased region" description="Polar residues" evidence="1">
    <location>
        <begin position="422"/>
        <end position="432"/>
    </location>
</feature>
<feature type="compositionally biased region" description="Basic and acidic residues" evidence="1">
    <location>
        <begin position="464"/>
        <end position="476"/>
    </location>
</feature>
<feature type="region of interest" description="Disordered" evidence="1">
    <location>
        <begin position="451"/>
        <end position="476"/>
    </location>
</feature>
<dbReference type="InterPro" id="IPR004252">
    <property type="entry name" value="Probable_transposase_24"/>
</dbReference>
<dbReference type="PANTHER" id="PTHR33499">
    <property type="entry name" value="OS12G0282400 PROTEIN-RELATED"/>
    <property type="match status" value="1"/>
</dbReference>
<dbReference type="PANTHER" id="PTHR33499:SF11">
    <property type="entry name" value="NO APICAL MERISTEM-ASSOCIATED C-TERMINAL DOMAIN-CONTAINING PROTEIN"/>
    <property type="match status" value="1"/>
</dbReference>
<comment type="caution">
    <text evidence="2">The sequence shown here is derived from an EMBL/GenBank/DDBJ whole genome shotgun (WGS) entry which is preliminary data.</text>
</comment>
<sequence length="522" mass="58157">MYLQDVETAFNRPQRNNDGATRDDKLSTQNSGVHVPGVGDSEDIDFYGKLTSMSKLITRRRSVTNAPLALSAFTAPSVSAPLIGEPTPLTEATATASQVPVSSTSSVSVQSLSARRPYRHRRDLEPTVHTSSSSRVEDGASQPAKKKTRGPNRMLKTAQNVRLSASLIKIAYDSRHRGAATSQQHSIVATSCGCVIRNCCPMQWETWAEIPQETKILVRDKLSVNFDFKDISPEVITYLDETFANRYKNWKSDLHVHFKKFNDPEVARLEGCPSELEDRPEDWEWLCNHFTDSKFVKKSVTGKIARDSKTLLHHSGSKPFSYRLETRRQEGSKFPEIDVFKDVYVRPGNEIAEQLHATMVEKGDVVLQEATSQLPSETPIEDVTLPEDVGFQIMTEVLDQKYGRRHGKVVRGMGKARVRETGASSSKSTTGEVNALKEEVTTLKGQLAAQDEQIKAQSEQMRAQSEHIKAENEQMRAENEQMRAQMSMIVQALAVSGLQIQLPALDLTPPSTSQPPHLPDTQ</sequence>
<proteinExistence type="predicted"/>
<evidence type="ECO:0000256" key="1">
    <source>
        <dbReference type="SAM" id="MobiDB-lite"/>
    </source>
</evidence>
<name>A0A5N5FJT6_9ROSA</name>
<feature type="region of interest" description="Disordered" evidence="1">
    <location>
        <begin position="93"/>
        <end position="151"/>
    </location>
</feature>
<evidence type="ECO:0008006" key="4">
    <source>
        <dbReference type="Google" id="ProtNLM"/>
    </source>
</evidence>
<dbReference type="Pfam" id="PF03004">
    <property type="entry name" value="Transposase_24"/>
    <property type="match status" value="1"/>
</dbReference>
<organism evidence="2 3">
    <name type="scientific">Pyrus ussuriensis x Pyrus communis</name>
    <dbReference type="NCBI Taxonomy" id="2448454"/>
    <lineage>
        <taxon>Eukaryota</taxon>
        <taxon>Viridiplantae</taxon>
        <taxon>Streptophyta</taxon>
        <taxon>Embryophyta</taxon>
        <taxon>Tracheophyta</taxon>
        <taxon>Spermatophyta</taxon>
        <taxon>Magnoliopsida</taxon>
        <taxon>eudicotyledons</taxon>
        <taxon>Gunneridae</taxon>
        <taxon>Pentapetalae</taxon>
        <taxon>rosids</taxon>
        <taxon>fabids</taxon>
        <taxon>Rosales</taxon>
        <taxon>Rosaceae</taxon>
        <taxon>Amygdaloideae</taxon>
        <taxon>Maleae</taxon>
        <taxon>Pyrus</taxon>
    </lineage>
</organism>
<reference evidence="2 3" key="3">
    <citation type="submission" date="2019-11" db="EMBL/GenBank/DDBJ databases">
        <title>A de novo genome assembly of a pear dwarfing rootstock.</title>
        <authorList>
            <person name="Wang F."/>
            <person name="Wang J."/>
            <person name="Li S."/>
            <person name="Zhang Y."/>
            <person name="Fang M."/>
            <person name="Ma L."/>
            <person name="Zhao Y."/>
            <person name="Jiang S."/>
        </authorList>
    </citation>
    <scope>NUCLEOTIDE SEQUENCE [LARGE SCALE GENOMIC DNA]</scope>
    <source>
        <strain evidence="2">S2</strain>
        <tissue evidence="2">Leaf</tissue>
    </source>
</reference>
<feature type="compositionally biased region" description="Low complexity" evidence="1">
    <location>
        <begin position="93"/>
        <end position="114"/>
    </location>
</feature>
<dbReference type="Proteomes" id="UP000327157">
    <property type="component" value="Chromosome 10"/>
</dbReference>
<evidence type="ECO:0000313" key="3">
    <source>
        <dbReference type="Proteomes" id="UP000327157"/>
    </source>
</evidence>
<dbReference type="AlphaFoldDB" id="A0A5N5FJT6"/>
<keyword evidence="3" id="KW-1185">Reference proteome</keyword>
<feature type="region of interest" description="Disordered" evidence="1">
    <location>
        <begin position="1"/>
        <end position="39"/>
    </location>
</feature>
<accession>A0A5N5FJT6</accession>
<feature type="region of interest" description="Disordered" evidence="1">
    <location>
        <begin position="414"/>
        <end position="434"/>
    </location>
</feature>
<reference evidence="2 3" key="1">
    <citation type="submission" date="2019-09" db="EMBL/GenBank/DDBJ databases">
        <authorList>
            <person name="Ou C."/>
        </authorList>
    </citation>
    <scope>NUCLEOTIDE SEQUENCE [LARGE SCALE GENOMIC DNA]</scope>
    <source>
        <strain evidence="2">S2</strain>
        <tissue evidence="2">Leaf</tissue>
    </source>
</reference>